<dbReference type="AlphaFoldDB" id="A0A2W5AE29"/>
<protein>
    <recommendedName>
        <fullName evidence="3">Ice-binding protein C-terminal domain-containing protein</fullName>
    </recommendedName>
</protein>
<keyword evidence="1" id="KW-0812">Transmembrane</keyword>
<keyword evidence="1" id="KW-1133">Transmembrane helix</keyword>
<evidence type="ECO:0000259" key="3">
    <source>
        <dbReference type="Pfam" id="PF07589"/>
    </source>
</evidence>
<gene>
    <name evidence="4" type="ORF">DI623_06300</name>
</gene>
<dbReference type="Pfam" id="PF07589">
    <property type="entry name" value="PEP-CTERM"/>
    <property type="match status" value="1"/>
</dbReference>
<evidence type="ECO:0000313" key="5">
    <source>
        <dbReference type="Proteomes" id="UP000249066"/>
    </source>
</evidence>
<dbReference type="Proteomes" id="UP000249066">
    <property type="component" value="Unassembled WGS sequence"/>
</dbReference>
<sequence length="224" mass="22567">MRFKTTFLAAAAAVALAAPAYAVTVTTITSGTSPAVDPGFASLGQTLLYDFDALTPSAGNLTGNYSILVAPGNANSAAPSGTAPGTSYLSVPNPASSGTATILLGGAYKSASFYWGSIDNYNTVEVLGIGGVVLGTFGGAGLPSPVDANGNQSAFTSNMRVNFADNAGITGFRMTSTQFAFETDTYAIGAAVPEPATWAMLIAGFGLVGFAARRSRKTVSFVTA</sequence>
<dbReference type="InterPro" id="IPR013424">
    <property type="entry name" value="Ice-binding_C"/>
</dbReference>
<dbReference type="NCBIfam" id="NF035944">
    <property type="entry name" value="PEPxxWA-CTERM"/>
    <property type="match status" value="1"/>
</dbReference>
<organism evidence="4 5">
    <name type="scientific">Sphingomonas sanxanigenens</name>
    <dbReference type="NCBI Taxonomy" id="397260"/>
    <lineage>
        <taxon>Bacteria</taxon>
        <taxon>Pseudomonadati</taxon>
        <taxon>Pseudomonadota</taxon>
        <taxon>Alphaproteobacteria</taxon>
        <taxon>Sphingomonadales</taxon>
        <taxon>Sphingomonadaceae</taxon>
        <taxon>Sphingomonas</taxon>
    </lineage>
</organism>
<accession>A0A2W5AE29</accession>
<dbReference type="NCBIfam" id="TIGR02595">
    <property type="entry name" value="PEP_CTERM"/>
    <property type="match status" value="1"/>
</dbReference>
<evidence type="ECO:0000256" key="1">
    <source>
        <dbReference type="SAM" id="Phobius"/>
    </source>
</evidence>
<evidence type="ECO:0000256" key="2">
    <source>
        <dbReference type="SAM" id="SignalP"/>
    </source>
</evidence>
<name>A0A2W5AE29_9SPHN</name>
<proteinExistence type="predicted"/>
<reference evidence="4 5" key="1">
    <citation type="submission" date="2017-08" db="EMBL/GenBank/DDBJ databases">
        <title>Infants hospitalized years apart are colonized by the same room-sourced microbial strains.</title>
        <authorList>
            <person name="Brooks B."/>
            <person name="Olm M.R."/>
            <person name="Firek B.A."/>
            <person name="Baker R."/>
            <person name="Thomas B.C."/>
            <person name="Morowitz M.J."/>
            <person name="Banfield J.F."/>
        </authorList>
    </citation>
    <scope>NUCLEOTIDE SEQUENCE [LARGE SCALE GENOMIC DNA]</scope>
    <source>
        <strain evidence="4">S2_018_000_R2_101</strain>
    </source>
</reference>
<dbReference type="EMBL" id="QFNN01000025">
    <property type="protein sequence ID" value="PZO90579.1"/>
    <property type="molecule type" value="Genomic_DNA"/>
</dbReference>
<feature type="domain" description="Ice-binding protein C-terminal" evidence="3">
    <location>
        <begin position="191"/>
        <end position="214"/>
    </location>
</feature>
<comment type="caution">
    <text evidence="4">The sequence shown here is derived from an EMBL/GenBank/DDBJ whole genome shotgun (WGS) entry which is preliminary data.</text>
</comment>
<feature type="chain" id="PRO_5016027878" description="Ice-binding protein C-terminal domain-containing protein" evidence="2">
    <location>
        <begin position="23"/>
        <end position="224"/>
    </location>
</feature>
<evidence type="ECO:0000313" key="4">
    <source>
        <dbReference type="EMBL" id="PZO90579.1"/>
    </source>
</evidence>
<keyword evidence="2" id="KW-0732">Signal</keyword>
<feature type="transmembrane region" description="Helical" evidence="1">
    <location>
        <begin position="195"/>
        <end position="212"/>
    </location>
</feature>
<keyword evidence="1" id="KW-0472">Membrane</keyword>
<feature type="signal peptide" evidence="2">
    <location>
        <begin position="1"/>
        <end position="22"/>
    </location>
</feature>